<sequence>MTIIPPSSLATKLRHVQTLSLDRADDTQLSLLVQGLPYHLGGTVQDPSRACTSLKYLYIDWLKNPELLSRPLVTLLEYNPHLTRLDVPYDIFEVDGASAALSKLWHLQCLSIHGEGTVLRPFLFLQSCLCLPELTELTFHRDMEMYWDHGDETTVVRKLEAIINDALIARLSFGPTAKRIKSLQLPVNLTGIKNPLPLLLLKSKLLDLETCEIPWFREDAAVHEVQQVVREHCHNLKHLRFPQLYEEEQDSQAARAFIRGCSGLQSFTSTYFMDGLDYAPRHILSELVKYHHTTLEVLELTDSYQLFSRDLQEVLSQCKRLKRFWVMDLEQDDSMSGIAFSDITRSDWVCTELRVFGVALNRRCYPNELWYEEQGHESNTWPRQRMTRRVYQQIGQLKNLEVLAIGIDRSSRATGRVQDYMWDLTLRKGWLGEWAGLKNLRSLRLQAGLWTHMNQEDVEFMHEHWPLLDEIIVTRNISDLQTKQHWQWLLEKRPYLRLKEDGWLDYKSFSS</sequence>
<comment type="caution">
    <text evidence="1">The sequence shown here is derived from an EMBL/GenBank/DDBJ whole genome shotgun (WGS) entry which is preliminary data.</text>
</comment>
<keyword evidence="2" id="KW-1185">Reference proteome</keyword>
<gene>
    <name evidence="1" type="ORF">BGZ70_006003</name>
</gene>
<dbReference type="Gene3D" id="3.80.10.10">
    <property type="entry name" value="Ribonuclease Inhibitor"/>
    <property type="match status" value="1"/>
</dbReference>
<dbReference type="InterPro" id="IPR032675">
    <property type="entry name" value="LRR_dom_sf"/>
</dbReference>
<protein>
    <submittedName>
        <fullName evidence="1">Uncharacterized protein</fullName>
    </submittedName>
</protein>
<organism evidence="1 2">
    <name type="scientific">Mortierella alpina</name>
    <name type="common">Oleaginous fungus</name>
    <name type="synonym">Mortierella renispora</name>
    <dbReference type="NCBI Taxonomy" id="64518"/>
    <lineage>
        <taxon>Eukaryota</taxon>
        <taxon>Fungi</taxon>
        <taxon>Fungi incertae sedis</taxon>
        <taxon>Mucoromycota</taxon>
        <taxon>Mortierellomycotina</taxon>
        <taxon>Mortierellomycetes</taxon>
        <taxon>Mortierellales</taxon>
        <taxon>Mortierellaceae</taxon>
        <taxon>Mortierella</taxon>
    </lineage>
</organism>
<name>A0A9P6M410_MORAP</name>
<accession>A0A9P6M410</accession>
<dbReference type="Proteomes" id="UP000738359">
    <property type="component" value="Unassembled WGS sequence"/>
</dbReference>
<dbReference type="EMBL" id="JAAAHY010000329">
    <property type="protein sequence ID" value="KAF9964747.1"/>
    <property type="molecule type" value="Genomic_DNA"/>
</dbReference>
<reference evidence="1" key="1">
    <citation type="journal article" date="2020" name="Fungal Divers.">
        <title>Resolving the Mortierellaceae phylogeny through synthesis of multi-gene phylogenetics and phylogenomics.</title>
        <authorList>
            <person name="Vandepol N."/>
            <person name="Liber J."/>
            <person name="Desiro A."/>
            <person name="Na H."/>
            <person name="Kennedy M."/>
            <person name="Barry K."/>
            <person name="Grigoriev I.V."/>
            <person name="Miller A.N."/>
            <person name="O'Donnell K."/>
            <person name="Stajich J.E."/>
            <person name="Bonito G."/>
        </authorList>
    </citation>
    <scope>NUCLEOTIDE SEQUENCE</scope>
    <source>
        <strain evidence="1">CK1249</strain>
    </source>
</reference>
<proteinExistence type="predicted"/>
<evidence type="ECO:0000313" key="2">
    <source>
        <dbReference type="Proteomes" id="UP000738359"/>
    </source>
</evidence>
<evidence type="ECO:0000313" key="1">
    <source>
        <dbReference type="EMBL" id="KAF9964747.1"/>
    </source>
</evidence>
<dbReference type="AlphaFoldDB" id="A0A9P6M410"/>
<dbReference type="SUPFAM" id="SSF52047">
    <property type="entry name" value="RNI-like"/>
    <property type="match status" value="1"/>
</dbReference>
<dbReference type="OrthoDB" id="2405020at2759"/>